<dbReference type="RefSeq" id="WP_130289487.1">
    <property type="nucleotide sequence ID" value="NZ_SHKL01000001.1"/>
</dbReference>
<dbReference type="Pfam" id="PF09557">
    <property type="entry name" value="DUF2382"/>
    <property type="match status" value="1"/>
</dbReference>
<evidence type="ECO:0000256" key="1">
    <source>
        <dbReference type="SAM" id="MobiDB-lite"/>
    </source>
</evidence>
<organism evidence="4 5">
    <name type="scientific">Pseudonocardia sediminis</name>
    <dbReference type="NCBI Taxonomy" id="1397368"/>
    <lineage>
        <taxon>Bacteria</taxon>
        <taxon>Bacillati</taxon>
        <taxon>Actinomycetota</taxon>
        <taxon>Actinomycetes</taxon>
        <taxon>Pseudonocardiales</taxon>
        <taxon>Pseudonocardiaceae</taxon>
        <taxon>Pseudonocardia</taxon>
    </lineage>
</organism>
<gene>
    <name evidence="4" type="ORF">EV383_1804</name>
</gene>
<dbReference type="AlphaFoldDB" id="A0A4Q7UV80"/>
<feature type="domain" description="PRC-barrel" evidence="2">
    <location>
        <begin position="12"/>
        <end position="76"/>
    </location>
</feature>
<dbReference type="EMBL" id="SHKL01000001">
    <property type="protein sequence ID" value="RZT84944.1"/>
    <property type="molecule type" value="Genomic_DNA"/>
</dbReference>
<dbReference type="PANTHER" id="PTHR38463">
    <property type="entry name" value="STRESS RESPONSE PROTEIN YSNF"/>
    <property type="match status" value="1"/>
</dbReference>
<feature type="compositionally biased region" description="Low complexity" evidence="1">
    <location>
        <begin position="181"/>
        <end position="199"/>
    </location>
</feature>
<name>A0A4Q7UV80_PSEST</name>
<dbReference type="Pfam" id="PF05239">
    <property type="entry name" value="PRC"/>
    <property type="match status" value="1"/>
</dbReference>
<dbReference type="GO" id="GO:0019684">
    <property type="term" value="P:photosynthesis, light reaction"/>
    <property type="evidence" value="ECO:0007669"/>
    <property type="project" value="InterPro"/>
</dbReference>
<feature type="domain" description="DUF2382" evidence="3">
    <location>
        <begin position="201"/>
        <end position="313"/>
    </location>
</feature>
<dbReference type="InterPro" id="IPR027275">
    <property type="entry name" value="PRC-brl_dom"/>
</dbReference>
<dbReference type="Gene3D" id="3.90.50.10">
    <property type="entry name" value="Photosynthetic Reaction Center, subunit H, domain 2"/>
    <property type="match status" value="1"/>
</dbReference>
<feature type="region of interest" description="Disordered" evidence="1">
    <location>
        <begin position="294"/>
        <end position="339"/>
    </location>
</feature>
<evidence type="ECO:0000313" key="4">
    <source>
        <dbReference type="EMBL" id="RZT84944.1"/>
    </source>
</evidence>
<dbReference type="OrthoDB" id="3712018at2"/>
<evidence type="ECO:0000313" key="5">
    <source>
        <dbReference type="Proteomes" id="UP000291591"/>
    </source>
</evidence>
<dbReference type="GO" id="GO:0030077">
    <property type="term" value="C:plasma membrane light-harvesting complex"/>
    <property type="evidence" value="ECO:0007669"/>
    <property type="project" value="InterPro"/>
</dbReference>
<comment type="caution">
    <text evidence="4">The sequence shown here is derived from an EMBL/GenBank/DDBJ whole genome shotgun (WGS) entry which is preliminary data.</text>
</comment>
<proteinExistence type="predicted"/>
<feature type="region of interest" description="Disordered" evidence="1">
    <location>
        <begin position="1"/>
        <end position="26"/>
    </location>
</feature>
<accession>A0A4Q7UV80</accession>
<dbReference type="PANTHER" id="PTHR38463:SF1">
    <property type="entry name" value="STRESS RESPONSE PROTEIN YSNF"/>
    <property type="match status" value="1"/>
</dbReference>
<dbReference type="InterPro" id="IPR011033">
    <property type="entry name" value="PRC_barrel-like_sf"/>
</dbReference>
<keyword evidence="5" id="KW-1185">Reference proteome</keyword>
<dbReference type="InterPro" id="IPR052967">
    <property type="entry name" value="Stress_Response_Assoc"/>
</dbReference>
<protein>
    <submittedName>
        <fullName evidence="4">Uncharacterized protein (TIGR02271 family)</fullName>
    </submittedName>
</protein>
<evidence type="ECO:0000259" key="2">
    <source>
        <dbReference type="Pfam" id="PF05239"/>
    </source>
</evidence>
<feature type="compositionally biased region" description="Low complexity" evidence="1">
    <location>
        <begin position="105"/>
        <end position="126"/>
    </location>
</feature>
<dbReference type="Proteomes" id="UP000291591">
    <property type="component" value="Unassembled WGS sequence"/>
</dbReference>
<dbReference type="SUPFAM" id="SSF50346">
    <property type="entry name" value="PRC-barrel domain"/>
    <property type="match status" value="1"/>
</dbReference>
<dbReference type="InterPro" id="IPR014747">
    <property type="entry name" value="Bac_photo_RC_H_C"/>
</dbReference>
<dbReference type="InterPro" id="IPR019060">
    <property type="entry name" value="DUF2382"/>
</dbReference>
<reference evidence="4 5" key="1">
    <citation type="submission" date="2019-02" db="EMBL/GenBank/DDBJ databases">
        <title>Sequencing the genomes of 1000 actinobacteria strains.</title>
        <authorList>
            <person name="Klenk H.-P."/>
        </authorList>
    </citation>
    <scope>NUCLEOTIDE SEQUENCE [LARGE SCALE GENOMIC DNA]</scope>
    <source>
        <strain evidence="4 5">DSM 45779</strain>
    </source>
</reference>
<feature type="compositionally biased region" description="Polar residues" evidence="1">
    <location>
        <begin position="294"/>
        <end position="303"/>
    </location>
</feature>
<sequence length="339" mass="35651">MTIANIEDPGALTGAQVRSNGGDKLGKVDSVYYDNDTDKPEWVAVKSGLFGTHVSLVPLQQGDWDGKELTVPFDKAALQNAPHHDPDSALSESDEQDLYRHYGMGADASSTGTSSTGTPSAGTDAGRSPVDAQGVAPTTGLAGTGETTDRGPGREPLPGGPNEAATDEARPGRFTDTGVQGSDTSGRTTGTTPGTTADDAMTRSEEQLRVGTTTREAGRARLRKHIVTENVSTTVPVSHDEVTLQREPITEADRGDAHSGADLTEDTHEVTLTAESAVVDKDVVPVERVRMGTETVTEQQQVDETVRKEVIDVESTDGVDTTGGRSTTTGKHAADDDRR</sequence>
<evidence type="ECO:0000259" key="3">
    <source>
        <dbReference type="Pfam" id="PF09557"/>
    </source>
</evidence>
<feature type="region of interest" description="Disordered" evidence="1">
    <location>
        <begin position="77"/>
        <end position="204"/>
    </location>
</feature>